<feature type="domain" description="Cytidyltransferase-like" evidence="3">
    <location>
        <begin position="5"/>
        <end position="125"/>
    </location>
</feature>
<dbReference type="InterPro" id="IPR050385">
    <property type="entry name" value="Archaeal_FAD_synthase"/>
</dbReference>
<dbReference type="PANTHER" id="PTHR43793:SF1">
    <property type="entry name" value="FAD SYNTHASE"/>
    <property type="match status" value="1"/>
</dbReference>
<accession>A0A1Q9JGV2</accession>
<dbReference type="GO" id="GO:0005737">
    <property type="term" value="C:cytoplasm"/>
    <property type="evidence" value="ECO:0007669"/>
    <property type="project" value="InterPro"/>
</dbReference>
<dbReference type="InterPro" id="IPR004821">
    <property type="entry name" value="Cyt_trans-like"/>
</dbReference>
<evidence type="ECO:0000256" key="1">
    <source>
        <dbReference type="ARBA" id="ARBA00022679"/>
    </source>
</evidence>
<dbReference type="Pfam" id="PF01467">
    <property type="entry name" value="CTP_transf_like"/>
    <property type="match status" value="1"/>
</dbReference>
<dbReference type="Proteomes" id="UP000187404">
    <property type="component" value="Unassembled WGS sequence"/>
</dbReference>
<dbReference type="NCBIfam" id="TIGR00125">
    <property type="entry name" value="cyt_tran_rel"/>
    <property type="match status" value="1"/>
</dbReference>
<dbReference type="Gene3D" id="3.40.50.620">
    <property type="entry name" value="HUPs"/>
    <property type="match status" value="1"/>
</dbReference>
<dbReference type="STRING" id="1261640.BHK98_04710"/>
<proteinExistence type="predicted"/>
<comment type="caution">
    <text evidence="4">The sequence shown here is derived from an EMBL/GenBank/DDBJ whole genome shotgun (WGS) entry which is preliminary data.</text>
</comment>
<dbReference type="RefSeq" id="WP_075712417.1">
    <property type="nucleotide sequence ID" value="NZ_MJIE01000001.1"/>
</dbReference>
<evidence type="ECO:0000256" key="2">
    <source>
        <dbReference type="ARBA" id="ARBA00022695"/>
    </source>
</evidence>
<dbReference type="GeneID" id="303114702"/>
<dbReference type="PANTHER" id="PTHR43793">
    <property type="entry name" value="FAD SYNTHASE"/>
    <property type="match status" value="1"/>
</dbReference>
<dbReference type="InterPro" id="IPR014729">
    <property type="entry name" value="Rossmann-like_a/b/a_fold"/>
</dbReference>
<evidence type="ECO:0000313" key="4">
    <source>
        <dbReference type="EMBL" id="OLR55422.1"/>
    </source>
</evidence>
<dbReference type="EMBL" id="MJIE01000001">
    <property type="protein sequence ID" value="OLR55422.1"/>
    <property type="molecule type" value="Genomic_DNA"/>
</dbReference>
<name>A0A1Q9JGV2_9FIRM</name>
<dbReference type="SUPFAM" id="SSF52374">
    <property type="entry name" value="Nucleotidylyl transferase"/>
    <property type="match status" value="1"/>
</dbReference>
<evidence type="ECO:0000259" key="3">
    <source>
        <dbReference type="Pfam" id="PF01467"/>
    </source>
</evidence>
<organism evidence="4 5">
    <name type="scientific">Hornefia porci</name>
    <dbReference type="NCBI Taxonomy" id="2652292"/>
    <lineage>
        <taxon>Bacteria</taxon>
        <taxon>Bacillati</taxon>
        <taxon>Bacillota</taxon>
        <taxon>Clostridia</taxon>
        <taxon>Peptostreptococcales</taxon>
        <taxon>Anaerovoracaceae</taxon>
        <taxon>Hornefia</taxon>
    </lineage>
</organism>
<keyword evidence="2 4" id="KW-0548">Nucleotidyltransferase</keyword>
<dbReference type="AlphaFoldDB" id="A0A1Q9JGV2"/>
<gene>
    <name evidence="4" type="ORF">BHK98_04710</name>
</gene>
<sequence length="129" mass="15553">MKRVITYGTFDLLHYGHVNLLRRAKEYGDYLIVAISTDEFNWNQKHKKCYFTYEQRKNLVEAIRYVDLVIPEENWEQKLSDVKEFKIDTFVIGDDWKGKFDFLKDYCDVVYLPRTPEISTTQIKNELKK</sequence>
<keyword evidence="5" id="KW-1185">Reference proteome</keyword>
<dbReference type="InterPro" id="IPR006409">
    <property type="entry name" value="G3P_cytidylTrfase"/>
</dbReference>
<dbReference type="GO" id="GO:0019350">
    <property type="term" value="P:teichoic acid biosynthetic process"/>
    <property type="evidence" value="ECO:0007669"/>
    <property type="project" value="InterPro"/>
</dbReference>
<evidence type="ECO:0000313" key="5">
    <source>
        <dbReference type="Proteomes" id="UP000187404"/>
    </source>
</evidence>
<reference evidence="4 5" key="1">
    <citation type="journal article" date="2016" name="Appl. Environ. Microbiol.">
        <title>Function and Phylogeny of Bacterial Butyryl Coenzyme A:Acetate Transferases and Their Diversity in the Proximal Colon of Swine.</title>
        <authorList>
            <person name="Trachsel J."/>
            <person name="Bayles D.O."/>
            <person name="Looft T."/>
            <person name="Levine U.Y."/>
            <person name="Allen H.K."/>
        </authorList>
    </citation>
    <scope>NUCLEOTIDE SEQUENCE [LARGE SCALE GENOMIC DNA]</scope>
    <source>
        <strain evidence="4 5">68-3-10</strain>
    </source>
</reference>
<protein>
    <submittedName>
        <fullName evidence="4">Glycerol-3-phosphate cytidylyltransferase</fullName>
    </submittedName>
</protein>
<keyword evidence="1 4" id="KW-0808">Transferase</keyword>
<dbReference type="NCBIfam" id="TIGR01518">
    <property type="entry name" value="g3p_cytidyltrns"/>
    <property type="match status" value="1"/>
</dbReference>
<dbReference type="GO" id="GO:0047348">
    <property type="term" value="F:glycerol-3-phosphate cytidylyltransferase activity"/>
    <property type="evidence" value="ECO:0007669"/>
    <property type="project" value="InterPro"/>
</dbReference>
<dbReference type="OrthoDB" id="9802794at2"/>
<dbReference type="GO" id="GO:0046872">
    <property type="term" value="F:metal ion binding"/>
    <property type="evidence" value="ECO:0007669"/>
    <property type="project" value="InterPro"/>
</dbReference>